<feature type="region of interest" description="Disordered" evidence="1">
    <location>
        <begin position="1"/>
        <end position="116"/>
    </location>
</feature>
<sequence>MSDDRQQPPAGGDDRTQRIPDPADRTQRIPDPADRAAGDGPAPDRTGPDATAPLHRDGPDRTAPMDRVGPDRTAPMDRVGPDETAALPPERSGPAWSGRAEVPQSRPVDEAPDWYPEDQSGRRWWAPILWGVLVLLLLGLLGVGLWFALRSADDPAPAPSPTGAPTAPPTSAAPTTRAPTTAPASTAPAQVPMPPLEGLSVDAARVILDGLDLDYRIEYRPSDAPEGTVLATDPEAGAEVDADGEVTLIVAEAAPSPSVTSAKPTGEVTASPTPTP</sequence>
<reference evidence="4 5" key="1">
    <citation type="submission" date="2016-06" db="EMBL/GenBank/DDBJ databases">
        <authorList>
            <person name="Kjaerup R.B."/>
            <person name="Dalgaard T.S."/>
            <person name="Juul-Madsen H.R."/>
        </authorList>
    </citation>
    <scope>NUCLEOTIDE SEQUENCE [LARGE SCALE GENOMIC DNA]</scope>
    <source>
        <strain evidence="4 5">DSM 43818</strain>
    </source>
</reference>
<dbReference type="RefSeq" id="WP_091081442.1">
    <property type="nucleotide sequence ID" value="NZ_FMHT01000003.1"/>
</dbReference>
<feature type="transmembrane region" description="Helical" evidence="2">
    <location>
        <begin position="128"/>
        <end position="149"/>
    </location>
</feature>
<dbReference type="Gene3D" id="3.30.10.20">
    <property type="match status" value="1"/>
</dbReference>
<dbReference type="InterPro" id="IPR005543">
    <property type="entry name" value="PASTA_dom"/>
</dbReference>
<feature type="compositionally biased region" description="Basic and acidic residues" evidence="1">
    <location>
        <begin position="1"/>
        <end position="37"/>
    </location>
</feature>
<dbReference type="Proteomes" id="UP000199699">
    <property type="component" value="Unassembled WGS sequence"/>
</dbReference>
<proteinExistence type="predicted"/>
<accession>A0A1C6S0Q5</accession>
<name>A0A1C6S0Q5_9ACTN</name>
<dbReference type="EMBL" id="FMHT01000003">
    <property type="protein sequence ID" value="SCL23031.1"/>
    <property type="molecule type" value="Genomic_DNA"/>
</dbReference>
<dbReference type="PROSITE" id="PS51178">
    <property type="entry name" value="PASTA"/>
    <property type="match status" value="1"/>
</dbReference>
<keyword evidence="2" id="KW-0812">Transmembrane</keyword>
<evidence type="ECO:0000313" key="5">
    <source>
        <dbReference type="Proteomes" id="UP000199699"/>
    </source>
</evidence>
<feature type="compositionally biased region" description="Polar residues" evidence="1">
    <location>
        <begin position="257"/>
        <end position="276"/>
    </location>
</feature>
<keyword evidence="5" id="KW-1185">Reference proteome</keyword>
<feature type="domain" description="PASTA" evidence="3">
    <location>
        <begin position="187"/>
        <end position="252"/>
    </location>
</feature>
<keyword evidence="2" id="KW-1133">Transmembrane helix</keyword>
<protein>
    <submittedName>
        <fullName evidence="4">PASTA domain-containing protein</fullName>
    </submittedName>
</protein>
<feature type="compositionally biased region" description="Pro residues" evidence="1">
    <location>
        <begin position="156"/>
        <end position="168"/>
    </location>
</feature>
<evidence type="ECO:0000256" key="2">
    <source>
        <dbReference type="SAM" id="Phobius"/>
    </source>
</evidence>
<evidence type="ECO:0000313" key="4">
    <source>
        <dbReference type="EMBL" id="SCL23031.1"/>
    </source>
</evidence>
<evidence type="ECO:0000259" key="3">
    <source>
        <dbReference type="PROSITE" id="PS51178"/>
    </source>
</evidence>
<dbReference type="Pfam" id="PF03793">
    <property type="entry name" value="PASTA"/>
    <property type="match status" value="1"/>
</dbReference>
<feature type="region of interest" description="Disordered" evidence="1">
    <location>
        <begin position="154"/>
        <end position="196"/>
    </location>
</feature>
<keyword evidence="2" id="KW-0472">Membrane</keyword>
<evidence type="ECO:0000256" key="1">
    <source>
        <dbReference type="SAM" id="MobiDB-lite"/>
    </source>
</evidence>
<gene>
    <name evidence="4" type="ORF">GA0070616_2652</name>
</gene>
<feature type="compositionally biased region" description="Basic and acidic residues" evidence="1">
    <location>
        <begin position="54"/>
        <end position="70"/>
    </location>
</feature>
<dbReference type="AlphaFoldDB" id="A0A1C6S0Q5"/>
<dbReference type="SMART" id="SM00740">
    <property type="entry name" value="PASTA"/>
    <property type="match status" value="1"/>
</dbReference>
<dbReference type="STRING" id="145857.GA0070616_2652"/>
<organism evidence="4 5">
    <name type="scientific">Micromonospora nigra</name>
    <dbReference type="NCBI Taxonomy" id="145857"/>
    <lineage>
        <taxon>Bacteria</taxon>
        <taxon>Bacillati</taxon>
        <taxon>Actinomycetota</taxon>
        <taxon>Actinomycetes</taxon>
        <taxon>Micromonosporales</taxon>
        <taxon>Micromonosporaceae</taxon>
        <taxon>Micromonospora</taxon>
    </lineage>
</organism>
<feature type="region of interest" description="Disordered" evidence="1">
    <location>
        <begin position="252"/>
        <end position="276"/>
    </location>
</feature>
<dbReference type="OrthoDB" id="3402335at2"/>
<dbReference type="CDD" id="cd06577">
    <property type="entry name" value="PASTA_pknB"/>
    <property type="match status" value="1"/>
</dbReference>
<feature type="compositionally biased region" description="Low complexity" evidence="1">
    <location>
        <begin position="169"/>
        <end position="189"/>
    </location>
</feature>